<protein>
    <recommendedName>
        <fullName evidence="4">Spindle pole body component</fullName>
    </recommendedName>
</protein>
<comment type="caution">
    <text evidence="2">The sequence shown here is derived from an EMBL/GenBank/DDBJ whole genome shotgun (WGS) entry which is preliminary data.</text>
</comment>
<name>A0AAD9GXL2_9STRA</name>
<feature type="region of interest" description="Disordered" evidence="1">
    <location>
        <begin position="168"/>
        <end position="206"/>
    </location>
</feature>
<dbReference type="AlphaFoldDB" id="A0AAD9GXL2"/>
<feature type="compositionally biased region" description="Basic and acidic residues" evidence="1">
    <location>
        <begin position="184"/>
        <end position="206"/>
    </location>
</feature>
<gene>
    <name evidence="2" type="ORF">P3T76_002966</name>
</gene>
<sequence length="730" mass="83273">MAPVPAWTREWRPLAKQLYAHIRDTDKADGEKKPSLSNEALLLHADRIVGQLYSHRFVDTLPQDVQAQTQALATKFRVHSLEERAEKLLELAPQCDYQVLMLLLELATSPTTATDEEVAVDLDANSRWKTVLQQEQLRQKQQKMMQDKLVDELFQISTNDEWYQAWEDSDEDEDWEMSSDEGEVEKKHGVETHQRNTKRSSDVLEREGAAEDVVMVGSPDEVKRRQEIERRRLGLSEEALKQDDILCRYYPEVTVPSDVEINDVDDPTCALETRTSVPFTLERPWLLCEAVVKSGESTKDVIPRRLIHEETVVNMVFEALDGIDSLLFEFQPVRPAPSIFSIDFETKVAERTRRSLNVAVGHLSPLSFQHLLDNFAQAATELQVLRDLLGFIRRTRDSSKQHRCVTLEGLATSLSEIIAILTNSIRSVEQQISCSTVLQVEASNPWSGVKLRQPTLLGIYGGLDDIFKMISWLKGVLMDCFQSLSDRSWYQVKRAEQAKCVLNSLYRLMEVEYVEGVVADRNARDTGKLSRSDVLLHLFVGALNPYLDLINQMVFERGYFDTIPLDGELFFATPASIGTSMRDRNHTFREGLQSLAPFEINRSLVPTFLVSMIELMNEALASRQLKNRFLQHQQLTSVATLTSPEQPRQSLRSLLAEDLEKMEYTRPGSIFSVSTKTSDADQLAPQQIMLGCTPFNRTFERCFTRHLDSKVSEYPCFAILFDVTDDCFLC</sequence>
<keyword evidence="3" id="KW-1185">Reference proteome</keyword>
<evidence type="ECO:0008006" key="4">
    <source>
        <dbReference type="Google" id="ProtNLM"/>
    </source>
</evidence>
<dbReference type="Proteomes" id="UP001259832">
    <property type="component" value="Unassembled WGS sequence"/>
</dbReference>
<reference evidence="2" key="1">
    <citation type="submission" date="2023-08" db="EMBL/GenBank/DDBJ databases">
        <title>Reference Genome Resource for the Citrus Pathogen Phytophthora citrophthora.</title>
        <authorList>
            <person name="Moller H."/>
            <person name="Coetzee B."/>
            <person name="Rose L.J."/>
            <person name="Van Niekerk J.M."/>
        </authorList>
    </citation>
    <scope>NUCLEOTIDE SEQUENCE</scope>
    <source>
        <strain evidence="2">STE-U-9442</strain>
    </source>
</reference>
<dbReference type="EMBL" id="JASMQC010000004">
    <property type="protein sequence ID" value="KAK1945918.1"/>
    <property type="molecule type" value="Genomic_DNA"/>
</dbReference>
<organism evidence="2 3">
    <name type="scientific">Phytophthora citrophthora</name>
    <dbReference type="NCBI Taxonomy" id="4793"/>
    <lineage>
        <taxon>Eukaryota</taxon>
        <taxon>Sar</taxon>
        <taxon>Stramenopiles</taxon>
        <taxon>Oomycota</taxon>
        <taxon>Peronosporomycetes</taxon>
        <taxon>Peronosporales</taxon>
        <taxon>Peronosporaceae</taxon>
        <taxon>Phytophthora</taxon>
    </lineage>
</organism>
<accession>A0AAD9GXL2</accession>
<evidence type="ECO:0000256" key="1">
    <source>
        <dbReference type="SAM" id="MobiDB-lite"/>
    </source>
</evidence>
<feature type="compositionally biased region" description="Acidic residues" evidence="1">
    <location>
        <begin position="168"/>
        <end position="183"/>
    </location>
</feature>
<evidence type="ECO:0000313" key="3">
    <source>
        <dbReference type="Proteomes" id="UP001259832"/>
    </source>
</evidence>
<proteinExistence type="predicted"/>
<evidence type="ECO:0000313" key="2">
    <source>
        <dbReference type="EMBL" id="KAK1945918.1"/>
    </source>
</evidence>